<dbReference type="SMART" id="SM00490">
    <property type="entry name" value="HELICc"/>
    <property type="match status" value="1"/>
</dbReference>
<dbReference type="EC" id="5.6.2.4" evidence="11"/>
<feature type="compositionally biased region" description="Pro residues" evidence="13">
    <location>
        <begin position="19"/>
        <end position="30"/>
    </location>
</feature>
<evidence type="ECO:0000256" key="1">
    <source>
        <dbReference type="ARBA" id="ARBA00004123"/>
    </source>
</evidence>
<dbReference type="Pfam" id="PF00271">
    <property type="entry name" value="Helicase_C"/>
    <property type="match status" value="1"/>
</dbReference>
<dbReference type="GO" id="GO:0016787">
    <property type="term" value="F:hydrolase activity"/>
    <property type="evidence" value="ECO:0007669"/>
    <property type="project" value="UniProtKB-KW"/>
</dbReference>
<dbReference type="InterPro" id="IPR001650">
    <property type="entry name" value="Helicase_C-like"/>
</dbReference>
<dbReference type="AlphaFoldDB" id="A0AAF1BEN0"/>
<dbReference type="InterPro" id="IPR011545">
    <property type="entry name" value="DEAD/DEAH_box_helicase_dom"/>
</dbReference>
<dbReference type="FunFam" id="3.40.50.300:FF:001334">
    <property type="entry name" value="ATP-dependent DNA helicase Q-like 5"/>
    <property type="match status" value="1"/>
</dbReference>
<keyword evidence="4" id="KW-0378">Hydrolase</keyword>
<evidence type="ECO:0000256" key="8">
    <source>
        <dbReference type="ARBA" id="ARBA00023235"/>
    </source>
</evidence>
<dbReference type="CDD" id="cd18794">
    <property type="entry name" value="SF2_C_RecQ"/>
    <property type="match status" value="1"/>
</dbReference>
<sequence>MDSDSDSGGSYISATPPRHSSPPPPPPHHSPPSRKPQHPSPPSPRSNTLFSTKCKPKSKTKIPNTSRPILRPKPKKHSFKPDPIAVQPDPFPEPVPSVRPVSLQDLPFRLINPCGFDQCESETRPAKCLAVLKFGSFSKKNVACLNFEATEEEKNKDFGSAPSGSEKAKSSLESGENGKDGCFGGSGSKIEVEAGKAAGCAENVVRPVKKHPNLISSGDFVQPVKKAKCSNEGNFVRLNINGYGRSKFSYKSKNRNFKSSRRRNKNWNVRGNDSKEEGEFVEEEGLVFEKKGEKGSEKIRGEFEMLVEEAVLNVRNEVSDENLVKLLKLTHGFDEFRDGQLEAIKMVLDGKSTMLVLPTGAGKSLCYQLASMVLPGITLVVSPLVALMIDQLKQLPPVIPGGLISSSQTREETEETLRLLQEGALKVLFVSPERFLSNEFISIFSAGTLVSLAVIDEAHCISEWSHNFRPSYMRLRASLLCDCLNVKSILAMTATATKKTLLDVMNALDIPPANLIQAAQLRDNFKLSVSISENRMKHLMTLIRSSPYKEITSIIVYCKYKYETDTISKFLADGNIKAKSYHSGLTAKERSRTQELFCSNKIRVVVATVAFGMGLDKSDVGAVIHYSLPESLEEYVQEIGRAGRDGRLSFCHLLFDDTTYYKLRSLMYSDGLDEYAVNKFLRQVFSSDEFAGKVCSLPKESLSRKFDMKEEVMLTILTRLELGEVRYLHLLPEMNITCCLNFYKTPPAVLASKDVFVAAIMKKSVTKDGHYVFDIPTVASSMHVQVMDLTNQLQYLKLKGEVTYELKDPAYCYTILNSPKDICSLTEDLTKWLLEVESCKVKKLDAMYNAAVFAVKECDKMLGCNDCTPFLQKKILEYFTADDGNEIPNKMGQSSPFLRSDIKVFLQSNNHAKFTPRAIARIMHGIASPAFPSAIWSRTHFWGRYTQIEFKAVMDAAKAELLNIVGKDVI</sequence>
<dbReference type="Proteomes" id="UP000077755">
    <property type="component" value="Chromosome 9"/>
</dbReference>
<keyword evidence="9" id="KW-0539">Nucleus</keyword>
<comment type="catalytic activity">
    <reaction evidence="10">
        <text>Couples ATP hydrolysis with the unwinding of duplex DNA by translocating in the 3'-5' direction.</text>
        <dbReference type="EC" id="5.6.2.4"/>
    </reaction>
</comment>
<dbReference type="GO" id="GO:0009378">
    <property type="term" value="F:four-way junction helicase activity"/>
    <property type="evidence" value="ECO:0007669"/>
    <property type="project" value="TreeGrafter"/>
</dbReference>
<feature type="domain" description="Helicase C-terminal" evidence="15">
    <location>
        <begin position="535"/>
        <end position="685"/>
    </location>
</feature>
<proteinExistence type="inferred from homology"/>
<feature type="domain" description="Helicase ATP-binding" evidence="14">
    <location>
        <begin position="344"/>
        <end position="514"/>
    </location>
</feature>
<evidence type="ECO:0000313" key="16">
    <source>
        <dbReference type="EMBL" id="WOH16625.1"/>
    </source>
</evidence>
<keyword evidence="5" id="KW-0347">Helicase</keyword>
<dbReference type="PANTHER" id="PTHR13710">
    <property type="entry name" value="DNA HELICASE RECQ FAMILY MEMBER"/>
    <property type="match status" value="1"/>
</dbReference>
<comment type="similarity">
    <text evidence="2">Belongs to the helicase family. RecQ subfamily.</text>
</comment>
<dbReference type="Gene3D" id="3.40.50.300">
    <property type="entry name" value="P-loop containing nucleotide triphosphate hydrolases"/>
    <property type="match status" value="2"/>
</dbReference>
<dbReference type="GO" id="GO:0005737">
    <property type="term" value="C:cytoplasm"/>
    <property type="evidence" value="ECO:0007669"/>
    <property type="project" value="TreeGrafter"/>
</dbReference>
<evidence type="ECO:0000256" key="11">
    <source>
        <dbReference type="ARBA" id="ARBA00034808"/>
    </source>
</evidence>
<evidence type="ECO:0000256" key="10">
    <source>
        <dbReference type="ARBA" id="ARBA00034617"/>
    </source>
</evidence>
<dbReference type="SUPFAM" id="SSF52540">
    <property type="entry name" value="P-loop containing nucleoside triphosphate hydrolases"/>
    <property type="match status" value="2"/>
</dbReference>
<keyword evidence="6" id="KW-0067">ATP-binding</keyword>
<dbReference type="GO" id="GO:0005634">
    <property type="term" value="C:nucleus"/>
    <property type="evidence" value="ECO:0007669"/>
    <property type="project" value="UniProtKB-SubCell"/>
</dbReference>
<dbReference type="EMBL" id="CP093351">
    <property type="protein sequence ID" value="WOH16625.1"/>
    <property type="molecule type" value="Genomic_DNA"/>
</dbReference>
<reference evidence="16" key="1">
    <citation type="journal article" date="2016" name="Nat. Genet.">
        <title>A high-quality carrot genome assembly provides new insights into carotenoid accumulation and asterid genome evolution.</title>
        <authorList>
            <person name="Iorizzo M."/>
            <person name="Ellison S."/>
            <person name="Senalik D."/>
            <person name="Zeng P."/>
            <person name="Satapoomin P."/>
            <person name="Huang J."/>
            <person name="Bowman M."/>
            <person name="Iovene M."/>
            <person name="Sanseverino W."/>
            <person name="Cavagnaro P."/>
            <person name="Yildiz M."/>
            <person name="Macko-Podgorni A."/>
            <person name="Moranska E."/>
            <person name="Grzebelus E."/>
            <person name="Grzebelus D."/>
            <person name="Ashrafi H."/>
            <person name="Zheng Z."/>
            <person name="Cheng S."/>
            <person name="Spooner D."/>
            <person name="Van Deynze A."/>
            <person name="Simon P."/>
        </authorList>
    </citation>
    <scope>NUCLEOTIDE SEQUENCE</scope>
    <source>
        <tissue evidence="16">Leaf</tissue>
    </source>
</reference>
<dbReference type="GO" id="GO:0003677">
    <property type="term" value="F:DNA binding"/>
    <property type="evidence" value="ECO:0007669"/>
    <property type="project" value="UniProtKB-KW"/>
</dbReference>
<dbReference type="InterPro" id="IPR004589">
    <property type="entry name" value="DNA_helicase_ATP-dep_RecQ"/>
</dbReference>
<feature type="region of interest" description="Disordered" evidence="13">
    <location>
        <begin position="1"/>
        <end position="98"/>
    </location>
</feature>
<evidence type="ECO:0000256" key="5">
    <source>
        <dbReference type="ARBA" id="ARBA00022806"/>
    </source>
</evidence>
<name>A0AAF1BEN0_DAUCS</name>
<dbReference type="GO" id="GO:0043138">
    <property type="term" value="F:3'-5' DNA helicase activity"/>
    <property type="evidence" value="ECO:0007669"/>
    <property type="project" value="UniProtKB-EC"/>
</dbReference>
<dbReference type="PROSITE" id="PS51194">
    <property type="entry name" value="HELICASE_CTER"/>
    <property type="match status" value="1"/>
</dbReference>
<evidence type="ECO:0000256" key="13">
    <source>
        <dbReference type="SAM" id="MobiDB-lite"/>
    </source>
</evidence>
<evidence type="ECO:0000313" key="17">
    <source>
        <dbReference type="Proteomes" id="UP000077755"/>
    </source>
</evidence>
<dbReference type="SMART" id="SM00487">
    <property type="entry name" value="DEXDc"/>
    <property type="match status" value="1"/>
</dbReference>
<dbReference type="GO" id="GO:0005694">
    <property type="term" value="C:chromosome"/>
    <property type="evidence" value="ECO:0007669"/>
    <property type="project" value="TreeGrafter"/>
</dbReference>
<dbReference type="GO" id="GO:0000724">
    <property type="term" value="P:double-strand break repair via homologous recombination"/>
    <property type="evidence" value="ECO:0007669"/>
    <property type="project" value="TreeGrafter"/>
</dbReference>
<dbReference type="InterPro" id="IPR014001">
    <property type="entry name" value="Helicase_ATP-bd"/>
</dbReference>
<protein>
    <recommendedName>
        <fullName evidence="11">DNA 3'-5' helicase</fullName>
        <ecNumber evidence="11">5.6.2.4</ecNumber>
    </recommendedName>
</protein>
<feature type="compositionally biased region" description="Low complexity" evidence="13">
    <location>
        <begin position="1"/>
        <end position="10"/>
    </location>
</feature>
<dbReference type="Pfam" id="PF00270">
    <property type="entry name" value="DEAD"/>
    <property type="match status" value="1"/>
</dbReference>
<evidence type="ECO:0000256" key="12">
    <source>
        <dbReference type="ARBA" id="ARBA00049360"/>
    </source>
</evidence>
<comment type="subcellular location">
    <subcellularLocation>
        <location evidence="1">Nucleus</location>
    </subcellularLocation>
</comment>
<evidence type="ECO:0000259" key="14">
    <source>
        <dbReference type="PROSITE" id="PS51192"/>
    </source>
</evidence>
<keyword evidence="3" id="KW-0547">Nucleotide-binding</keyword>
<dbReference type="PANTHER" id="PTHR13710:SF108">
    <property type="entry name" value="ATP-DEPENDENT DNA HELICASE Q4"/>
    <property type="match status" value="1"/>
</dbReference>
<evidence type="ECO:0000256" key="7">
    <source>
        <dbReference type="ARBA" id="ARBA00023125"/>
    </source>
</evidence>
<evidence type="ECO:0000256" key="6">
    <source>
        <dbReference type="ARBA" id="ARBA00022840"/>
    </source>
</evidence>
<reference evidence="16" key="2">
    <citation type="submission" date="2022-03" db="EMBL/GenBank/DDBJ databases">
        <title>Draft title - Genomic analysis of global carrot germplasm unveils the trajectory of domestication and the origin of high carotenoid orange carrot.</title>
        <authorList>
            <person name="Iorizzo M."/>
            <person name="Ellison S."/>
            <person name="Senalik D."/>
            <person name="Macko-Podgorni A."/>
            <person name="Grzebelus D."/>
            <person name="Bostan H."/>
            <person name="Rolling W."/>
            <person name="Curaba J."/>
            <person name="Simon P."/>
        </authorList>
    </citation>
    <scope>NUCLEOTIDE SEQUENCE</scope>
    <source>
        <tissue evidence="16">Leaf</tissue>
    </source>
</reference>
<dbReference type="NCBIfam" id="TIGR00614">
    <property type="entry name" value="recQ_fam"/>
    <property type="match status" value="1"/>
</dbReference>
<evidence type="ECO:0000256" key="9">
    <source>
        <dbReference type="ARBA" id="ARBA00023242"/>
    </source>
</evidence>
<dbReference type="GO" id="GO:0005524">
    <property type="term" value="F:ATP binding"/>
    <property type="evidence" value="ECO:0007669"/>
    <property type="project" value="UniProtKB-KW"/>
</dbReference>
<evidence type="ECO:0000259" key="15">
    <source>
        <dbReference type="PROSITE" id="PS51194"/>
    </source>
</evidence>
<keyword evidence="7" id="KW-0238">DNA-binding</keyword>
<evidence type="ECO:0000256" key="4">
    <source>
        <dbReference type="ARBA" id="ARBA00022801"/>
    </source>
</evidence>
<accession>A0AAF1BEN0</accession>
<keyword evidence="8" id="KW-0413">Isomerase</keyword>
<keyword evidence="17" id="KW-1185">Reference proteome</keyword>
<comment type="catalytic activity">
    <reaction evidence="12">
        <text>ATP + H2O = ADP + phosphate + H(+)</text>
        <dbReference type="Rhea" id="RHEA:13065"/>
        <dbReference type="ChEBI" id="CHEBI:15377"/>
        <dbReference type="ChEBI" id="CHEBI:15378"/>
        <dbReference type="ChEBI" id="CHEBI:30616"/>
        <dbReference type="ChEBI" id="CHEBI:43474"/>
        <dbReference type="ChEBI" id="CHEBI:456216"/>
    </reaction>
</comment>
<evidence type="ECO:0000256" key="3">
    <source>
        <dbReference type="ARBA" id="ARBA00022741"/>
    </source>
</evidence>
<dbReference type="FunFam" id="3.40.50.300:FF:000772">
    <property type="entry name" value="ATP-dependent DNA helicase Q4"/>
    <property type="match status" value="1"/>
</dbReference>
<dbReference type="CDD" id="cd18018">
    <property type="entry name" value="DEXHc_RecQ4-like"/>
    <property type="match status" value="1"/>
</dbReference>
<evidence type="ECO:0000256" key="2">
    <source>
        <dbReference type="ARBA" id="ARBA00005446"/>
    </source>
</evidence>
<dbReference type="PROSITE" id="PS51192">
    <property type="entry name" value="HELICASE_ATP_BIND_1"/>
    <property type="match status" value="1"/>
</dbReference>
<gene>
    <name evidence="16" type="ORF">DCAR_0936183</name>
</gene>
<dbReference type="KEGG" id="dcr:108200899"/>
<dbReference type="InterPro" id="IPR027417">
    <property type="entry name" value="P-loop_NTPase"/>
</dbReference>
<organism evidence="16 17">
    <name type="scientific">Daucus carota subsp. sativus</name>
    <name type="common">Carrot</name>
    <dbReference type="NCBI Taxonomy" id="79200"/>
    <lineage>
        <taxon>Eukaryota</taxon>
        <taxon>Viridiplantae</taxon>
        <taxon>Streptophyta</taxon>
        <taxon>Embryophyta</taxon>
        <taxon>Tracheophyta</taxon>
        <taxon>Spermatophyta</taxon>
        <taxon>Magnoliopsida</taxon>
        <taxon>eudicotyledons</taxon>
        <taxon>Gunneridae</taxon>
        <taxon>Pentapetalae</taxon>
        <taxon>asterids</taxon>
        <taxon>campanulids</taxon>
        <taxon>Apiales</taxon>
        <taxon>Apiaceae</taxon>
        <taxon>Apioideae</taxon>
        <taxon>Scandiceae</taxon>
        <taxon>Daucinae</taxon>
        <taxon>Daucus</taxon>
        <taxon>Daucus sect. Daucus</taxon>
    </lineage>
</organism>
<feature type="region of interest" description="Disordered" evidence="13">
    <location>
        <begin position="155"/>
        <end position="180"/>
    </location>
</feature>